<reference evidence="1 2" key="1">
    <citation type="journal article" date="2018" name="Evol. Lett.">
        <title>Horizontal gene cluster transfer increased hallucinogenic mushroom diversity.</title>
        <authorList>
            <person name="Reynolds H.T."/>
            <person name="Vijayakumar V."/>
            <person name="Gluck-Thaler E."/>
            <person name="Korotkin H.B."/>
            <person name="Matheny P.B."/>
            <person name="Slot J.C."/>
        </authorList>
    </citation>
    <scope>NUCLEOTIDE SEQUENCE [LARGE SCALE GENOMIC DNA]</scope>
    <source>
        <strain evidence="1 2">2631</strain>
    </source>
</reference>
<name>A0A409WK18_PSICY</name>
<dbReference type="OrthoDB" id="2104739at2759"/>
<protein>
    <recommendedName>
        <fullName evidence="3">HNH nuclease domain-containing protein</fullName>
    </recommendedName>
</protein>
<proteinExistence type="predicted"/>
<gene>
    <name evidence="1" type="ORF">CVT25_002434</name>
</gene>
<comment type="caution">
    <text evidence="1">The sequence shown here is derived from an EMBL/GenBank/DDBJ whole genome shotgun (WGS) entry which is preliminary data.</text>
</comment>
<dbReference type="InParanoid" id="A0A409WK18"/>
<accession>A0A409WK18</accession>
<sequence length="110" mass="12206">MTSDAARPPSPISIVNEPNRYKLELLWPFLPRGYPEFVTLTTPDPRNLLVLSPTYLVIHAACAKVTRLSGAAARIDKLYRNMQESETFYPNGTSASMSKHAILELHAAGH</sequence>
<organism evidence="1 2">
    <name type="scientific">Psilocybe cyanescens</name>
    <dbReference type="NCBI Taxonomy" id="93625"/>
    <lineage>
        <taxon>Eukaryota</taxon>
        <taxon>Fungi</taxon>
        <taxon>Dikarya</taxon>
        <taxon>Basidiomycota</taxon>
        <taxon>Agaricomycotina</taxon>
        <taxon>Agaricomycetes</taxon>
        <taxon>Agaricomycetidae</taxon>
        <taxon>Agaricales</taxon>
        <taxon>Agaricineae</taxon>
        <taxon>Strophariaceae</taxon>
        <taxon>Psilocybe</taxon>
    </lineage>
</organism>
<dbReference type="Proteomes" id="UP000283269">
    <property type="component" value="Unassembled WGS sequence"/>
</dbReference>
<evidence type="ECO:0000313" key="2">
    <source>
        <dbReference type="Proteomes" id="UP000283269"/>
    </source>
</evidence>
<dbReference type="EMBL" id="NHYD01003403">
    <property type="protein sequence ID" value="PPQ78866.1"/>
    <property type="molecule type" value="Genomic_DNA"/>
</dbReference>
<dbReference type="STRING" id="93625.A0A409WK18"/>
<dbReference type="AlphaFoldDB" id="A0A409WK18"/>
<evidence type="ECO:0008006" key="3">
    <source>
        <dbReference type="Google" id="ProtNLM"/>
    </source>
</evidence>
<evidence type="ECO:0000313" key="1">
    <source>
        <dbReference type="EMBL" id="PPQ78866.1"/>
    </source>
</evidence>
<keyword evidence="2" id="KW-1185">Reference proteome</keyword>